<evidence type="ECO:0000256" key="6">
    <source>
        <dbReference type="ARBA" id="ARBA00022624"/>
    </source>
</evidence>
<gene>
    <name evidence="12 14" type="primary">ilvA</name>
    <name evidence="14" type="ORF">EYC87_09905</name>
</gene>
<evidence type="ECO:0000259" key="13">
    <source>
        <dbReference type="PROSITE" id="PS51672"/>
    </source>
</evidence>
<keyword evidence="15" id="KW-1185">Reference proteome</keyword>
<keyword evidence="5 12" id="KW-0028">Amino-acid biosynthesis</keyword>
<keyword evidence="6 12" id="KW-0412">Isoleucine biosynthesis</keyword>
<protein>
    <recommendedName>
        <fullName evidence="12">L-threonine dehydratase</fullName>
        <ecNumber evidence="12">4.3.1.19</ecNumber>
    </recommendedName>
    <alternativeName>
        <fullName evidence="12">Threonine deaminase</fullName>
    </alternativeName>
</protein>
<evidence type="ECO:0000313" key="15">
    <source>
        <dbReference type="Proteomes" id="UP001143307"/>
    </source>
</evidence>
<dbReference type="EMBL" id="SHNP01000003">
    <property type="protein sequence ID" value="MCX2973892.1"/>
    <property type="molecule type" value="Genomic_DNA"/>
</dbReference>
<dbReference type="Proteomes" id="UP001143307">
    <property type="component" value="Unassembled WGS sequence"/>
</dbReference>
<comment type="function">
    <text evidence="11 12">Catalyzes the anaerobic formation of alpha-ketobutyrate and ammonia from threonine in a two-step reaction. The first step involved a dehydration of threonine and a production of enamine intermediates (aminocrotonate), which tautomerizes to its imine form (iminobutyrate). Both intermediates are unstable and short-lived. The second step is the nonenzymatic hydrolysis of the enamine/imine intermediates to form 2-ketobutyrate and free ammonia. In the low water environment of the cell, the second step is accelerated by RidA.</text>
</comment>
<dbReference type="InterPro" id="IPR050147">
    <property type="entry name" value="Ser/Thr_Dehydratase"/>
</dbReference>
<dbReference type="PANTHER" id="PTHR48078">
    <property type="entry name" value="THREONINE DEHYDRATASE, MITOCHONDRIAL-RELATED"/>
    <property type="match status" value="1"/>
</dbReference>
<dbReference type="PANTHER" id="PTHR48078:SF11">
    <property type="entry name" value="THREONINE DEHYDRATASE, MITOCHONDRIAL"/>
    <property type="match status" value="1"/>
</dbReference>
<dbReference type="SUPFAM" id="SSF53686">
    <property type="entry name" value="Tryptophan synthase beta subunit-like PLP-dependent enzymes"/>
    <property type="match status" value="1"/>
</dbReference>
<dbReference type="Pfam" id="PF00291">
    <property type="entry name" value="PALP"/>
    <property type="match status" value="1"/>
</dbReference>
<sequence>MPQSYIKRILDARVYDVARETPVDQAALMSRRLDNRVWLKREDLQPVFSFKLRGAYNKMNCLSDEQRAKGVVAASAGNHAQGLAMAADKMKVKAIIVMPRTTPQIKVDAVRDRGAKVILHGDSYDEAAAHAAKLVEEKGMTYVHPFDDPDVIAGQGTVGMEIVRQHEQPLDAIFVPVGGGGLLAGVAAFVKYVWPQTRVIGVEPEDAACLKLALEKGRRAVLPEVGLFADGCAVAQVGKETFRVVKNLVDEVITVGTDEMCAAIKDIFEDTRSIAEPAGALALAGLKHYVEREGAQGQDLLAIVSGANTNFDRLRYISERTEIGEQREAVISVTIPEKPGSFRAFCNALGRRNITEFNYRYADAGSAQVFVGLSVVPGGTDLAELMIKLQQKGYEAKDLTDNEVAKLHIRYMVGGHAPGGLDSERVYRVEFPERPGAMAKFLSGLGQRWNISMFHYRNHGAAYGRILVGVQVPASEKRDFTRVLEEIDYRYWDETDNLAYQLYLGQREQD</sequence>
<evidence type="ECO:0000256" key="9">
    <source>
        <dbReference type="ARBA" id="ARBA00023239"/>
    </source>
</evidence>
<evidence type="ECO:0000256" key="1">
    <source>
        <dbReference type="ARBA" id="ARBA00001274"/>
    </source>
</evidence>
<dbReference type="EC" id="4.3.1.19" evidence="12"/>
<dbReference type="Gene3D" id="3.40.50.1100">
    <property type="match status" value="2"/>
</dbReference>
<dbReference type="SUPFAM" id="SSF55021">
    <property type="entry name" value="ACT-like"/>
    <property type="match status" value="2"/>
</dbReference>
<comment type="subunit">
    <text evidence="12">Homotetramer.</text>
</comment>
<evidence type="ECO:0000256" key="10">
    <source>
        <dbReference type="ARBA" id="ARBA00023304"/>
    </source>
</evidence>
<dbReference type="InterPro" id="IPR001721">
    <property type="entry name" value="TD_ACT-like"/>
</dbReference>
<evidence type="ECO:0000256" key="12">
    <source>
        <dbReference type="RuleBase" id="RU362012"/>
    </source>
</evidence>
<evidence type="ECO:0000313" key="14">
    <source>
        <dbReference type="EMBL" id="MCX2973892.1"/>
    </source>
</evidence>
<comment type="caution">
    <text evidence="14">The sequence shown here is derived from an EMBL/GenBank/DDBJ whole genome shotgun (WGS) entry which is preliminary data.</text>
</comment>
<dbReference type="NCBIfam" id="TIGR01124">
    <property type="entry name" value="ilvA_2Cterm"/>
    <property type="match status" value="1"/>
</dbReference>
<dbReference type="InterPro" id="IPR038110">
    <property type="entry name" value="TD_ACT-like_sf"/>
</dbReference>
<organism evidence="14 15">
    <name type="scientific">Candidatus Seongchinamella marina</name>
    <dbReference type="NCBI Taxonomy" id="2518990"/>
    <lineage>
        <taxon>Bacteria</taxon>
        <taxon>Pseudomonadati</taxon>
        <taxon>Pseudomonadota</taxon>
        <taxon>Gammaproteobacteria</taxon>
        <taxon>Cellvibrionales</taxon>
        <taxon>Halieaceae</taxon>
        <taxon>Seongchinamella</taxon>
    </lineage>
</organism>
<keyword evidence="7" id="KW-0677">Repeat</keyword>
<dbReference type="CDD" id="cd04906">
    <property type="entry name" value="ACT_ThrD-I_1"/>
    <property type="match status" value="1"/>
</dbReference>
<evidence type="ECO:0000256" key="7">
    <source>
        <dbReference type="ARBA" id="ARBA00022737"/>
    </source>
</evidence>
<comment type="cofactor">
    <cofactor evidence="2 12">
        <name>pyridoxal 5'-phosphate</name>
        <dbReference type="ChEBI" id="CHEBI:597326"/>
    </cofactor>
</comment>
<keyword evidence="10 12" id="KW-0100">Branched-chain amino acid biosynthesis</keyword>
<evidence type="ECO:0000256" key="3">
    <source>
        <dbReference type="ARBA" id="ARBA00004810"/>
    </source>
</evidence>
<dbReference type="GO" id="GO:0004794">
    <property type="term" value="F:threonine deaminase activity"/>
    <property type="evidence" value="ECO:0007669"/>
    <property type="project" value="UniProtKB-EC"/>
</dbReference>
<dbReference type="CDD" id="cd01562">
    <property type="entry name" value="Thr-dehyd"/>
    <property type="match status" value="1"/>
</dbReference>
<dbReference type="NCBIfam" id="NF009130">
    <property type="entry name" value="PRK12483.1"/>
    <property type="match status" value="1"/>
</dbReference>
<evidence type="ECO:0000256" key="11">
    <source>
        <dbReference type="ARBA" id="ARBA00025527"/>
    </source>
</evidence>
<dbReference type="Pfam" id="PF00585">
    <property type="entry name" value="Thr_dehydrat_C"/>
    <property type="match status" value="2"/>
</dbReference>
<reference evidence="14" key="1">
    <citation type="submission" date="2019-02" db="EMBL/GenBank/DDBJ databases">
        <authorList>
            <person name="Li S.-H."/>
        </authorList>
    </citation>
    <scope>NUCLEOTIDE SEQUENCE</scope>
    <source>
        <strain evidence="14">IMCC8485</strain>
    </source>
</reference>
<evidence type="ECO:0000256" key="2">
    <source>
        <dbReference type="ARBA" id="ARBA00001933"/>
    </source>
</evidence>
<accession>A0ABT3SX54</accession>
<keyword evidence="8 12" id="KW-0663">Pyridoxal phosphate</keyword>
<evidence type="ECO:0000256" key="8">
    <source>
        <dbReference type="ARBA" id="ARBA00022898"/>
    </source>
</evidence>
<dbReference type="NCBIfam" id="NF006674">
    <property type="entry name" value="PRK09224.1"/>
    <property type="match status" value="1"/>
</dbReference>
<dbReference type="InterPro" id="IPR001926">
    <property type="entry name" value="TrpB-like_PALP"/>
</dbReference>
<dbReference type="CDD" id="cd04907">
    <property type="entry name" value="ACT_ThrD-I_2"/>
    <property type="match status" value="1"/>
</dbReference>
<evidence type="ECO:0000256" key="5">
    <source>
        <dbReference type="ARBA" id="ARBA00022605"/>
    </source>
</evidence>
<dbReference type="InterPro" id="IPR000634">
    <property type="entry name" value="Ser/Thr_deHydtase_PyrdxlP-BS"/>
</dbReference>
<dbReference type="PROSITE" id="PS51672">
    <property type="entry name" value="ACT_LIKE"/>
    <property type="match status" value="2"/>
</dbReference>
<keyword evidence="9 12" id="KW-0456">Lyase</keyword>
<dbReference type="Gene3D" id="3.40.1020.10">
    <property type="entry name" value="Biosynthetic Threonine Deaminase, Domain 3"/>
    <property type="match status" value="1"/>
</dbReference>
<feature type="domain" description="ACT-like" evidence="13">
    <location>
        <begin position="425"/>
        <end position="496"/>
    </location>
</feature>
<proteinExistence type="inferred from homology"/>
<evidence type="ECO:0000256" key="4">
    <source>
        <dbReference type="ARBA" id="ARBA00010869"/>
    </source>
</evidence>
<comment type="catalytic activity">
    <reaction evidence="1 12">
        <text>L-threonine = 2-oxobutanoate + NH4(+)</text>
        <dbReference type="Rhea" id="RHEA:22108"/>
        <dbReference type="ChEBI" id="CHEBI:16763"/>
        <dbReference type="ChEBI" id="CHEBI:28938"/>
        <dbReference type="ChEBI" id="CHEBI:57926"/>
        <dbReference type="EC" id="4.3.1.19"/>
    </reaction>
</comment>
<comment type="pathway">
    <text evidence="3 12">Amino-acid biosynthesis; L-isoleucine biosynthesis; 2-oxobutanoate from L-threonine: step 1/1.</text>
</comment>
<name>A0ABT3SX54_9GAMM</name>
<feature type="domain" description="ACT-like" evidence="13">
    <location>
        <begin position="329"/>
        <end position="401"/>
    </location>
</feature>
<dbReference type="InterPro" id="IPR036052">
    <property type="entry name" value="TrpB-like_PALP_sf"/>
</dbReference>
<comment type="similarity">
    <text evidence="4 12">Belongs to the serine/threonine dehydratase family.</text>
</comment>
<dbReference type="PROSITE" id="PS00165">
    <property type="entry name" value="DEHYDRATASE_SER_THR"/>
    <property type="match status" value="1"/>
</dbReference>
<dbReference type="InterPro" id="IPR005787">
    <property type="entry name" value="Thr_deHydtase_biosynth"/>
</dbReference>
<dbReference type="RefSeq" id="WP_279252728.1">
    <property type="nucleotide sequence ID" value="NZ_SHNP01000003.1"/>
</dbReference>
<dbReference type="InterPro" id="IPR045865">
    <property type="entry name" value="ACT-like_dom_sf"/>
</dbReference>